<dbReference type="Pfam" id="PF20729">
    <property type="entry name" value="PE-PGRS_C"/>
    <property type="match status" value="1"/>
</dbReference>
<comment type="caution">
    <text evidence="3">The sequence shown here is derived from an EMBL/GenBank/DDBJ whole genome shotgun (WGS) entry which is preliminary data.</text>
</comment>
<dbReference type="InterPro" id="IPR048054">
    <property type="entry name" value="PecA_C"/>
</dbReference>
<dbReference type="Gene3D" id="2.40.70.10">
    <property type="entry name" value="Acid Proteases"/>
    <property type="match status" value="1"/>
</dbReference>
<reference evidence="3" key="1">
    <citation type="submission" date="2023-06" db="EMBL/GenBank/DDBJ databases">
        <title>Identification of two novel mycobacterium reveal diversities and complexities of Mycobacterium gordonae clade.</title>
        <authorList>
            <person name="Matsumoto Y."/>
            <person name="Nakamura S."/>
            <person name="Motooka D."/>
            <person name="Fukushima K."/>
        </authorList>
    </citation>
    <scope>NUCLEOTIDE SEQUENCE</scope>
    <source>
        <strain evidence="3">TY812</strain>
    </source>
</reference>
<dbReference type="GO" id="GO:0004190">
    <property type="term" value="F:aspartic-type endopeptidase activity"/>
    <property type="evidence" value="ECO:0007669"/>
    <property type="project" value="InterPro"/>
</dbReference>
<dbReference type="RefSeq" id="WP_133437056.1">
    <property type="nucleotide sequence ID" value="NZ_JAUFSA010000001.1"/>
</dbReference>
<organism evidence="3 4">
    <name type="scientific">Mycobacterium paragordonae</name>
    <dbReference type="NCBI Taxonomy" id="1389713"/>
    <lineage>
        <taxon>Bacteria</taxon>
        <taxon>Bacillati</taxon>
        <taxon>Actinomycetota</taxon>
        <taxon>Actinomycetes</taxon>
        <taxon>Mycobacteriales</taxon>
        <taxon>Mycobacteriaceae</taxon>
        <taxon>Mycobacterium</taxon>
    </lineage>
</organism>
<sequence>MSVNGGPFQSTSDAFVDSGGVDGDIPEALVPGSSAGDYLPAGTTIQVRVPGPTETGYTLLYTQTVAPVPDAVQVTAGDFNTGNYIFTQMPIYFTYSPTGGTIFFNLPSAD</sequence>
<evidence type="ECO:0000256" key="1">
    <source>
        <dbReference type="SAM" id="MobiDB-lite"/>
    </source>
</evidence>
<evidence type="ECO:0000313" key="4">
    <source>
        <dbReference type="Proteomes" id="UP001229081"/>
    </source>
</evidence>
<evidence type="ECO:0000313" key="3">
    <source>
        <dbReference type="EMBL" id="MDP7738149.1"/>
    </source>
</evidence>
<evidence type="ECO:0000259" key="2">
    <source>
        <dbReference type="Pfam" id="PF20729"/>
    </source>
</evidence>
<accession>A0A4R5WLY8</accession>
<feature type="region of interest" description="Disordered" evidence="1">
    <location>
        <begin position="1"/>
        <end position="20"/>
    </location>
</feature>
<dbReference type="AlphaFoldDB" id="A0A4R5WLY8"/>
<proteinExistence type="predicted"/>
<protein>
    <recommendedName>
        <fullName evidence="2">PE cleavage protein A C-terminal domain-containing protein</fullName>
    </recommendedName>
</protein>
<feature type="domain" description="PE cleavage protein A C-terminal" evidence="2">
    <location>
        <begin position="2"/>
        <end position="99"/>
    </location>
</feature>
<gene>
    <name evidence="3" type="ORF">QXL92_25780</name>
</gene>
<name>A0A4R5WLY8_9MYCO</name>
<feature type="compositionally biased region" description="Polar residues" evidence="1">
    <location>
        <begin position="1"/>
        <end position="13"/>
    </location>
</feature>
<dbReference type="Proteomes" id="UP001229081">
    <property type="component" value="Unassembled WGS sequence"/>
</dbReference>
<dbReference type="InterPro" id="IPR021109">
    <property type="entry name" value="Peptidase_aspartic_dom_sf"/>
</dbReference>
<dbReference type="EMBL" id="JAUFSA010000001">
    <property type="protein sequence ID" value="MDP7738149.1"/>
    <property type="molecule type" value="Genomic_DNA"/>
</dbReference>